<dbReference type="EnsemblPlants" id="KQL00991">
    <property type="protein sequence ID" value="KQL00991"/>
    <property type="gene ID" value="SETIT_014883mg"/>
</dbReference>
<dbReference type="HOGENOM" id="CLU_3423580_0_0_1"/>
<evidence type="ECO:0000313" key="1">
    <source>
        <dbReference type="EnsemblPlants" id="KQL00991"/>
    </source>
</evidence>
<dbReference type="Proteomes" id="UP000004995">
    <property type="component" value="Unassembled WGS sequence"/>
</dbReference>
<dbReference type="EMBL" id="AGNK02003595">
    <property type="status" value="NOT_ANNOTATED_CDS"/>
    <property type="molecule type" value="Genomic_DNA"/>
</dbReference>
<reference evidence="1" key="2">
    <citation type="submission" date="2018-08" db="UniProtKB">
        <authorList>
            <consortium name="EnsemblPlants"/>
        </authorList>
    </citation>
    <scope>IDENTIFICATION</scope>
    <source>
        <strain evidence="1">Yugu1</strain>
    </source>
</reference>
<sequence length="23" mass="2676">MHQANSFEEIDKLVRILTLLASF</sequence>
<dbReference type="AlphaFoldDB" id="K3YKW3"/>
<organism evidence="1 2">
    <name type="scientific">Setaria italica</name>
    <name type="common">Foxtail millet</name>
    <name type="synonym">Panicum italicum</name>
    <dbReference type="NCBI Taxonomy" id="4555"/>
    <lineage>
        <taxon>Eukaryota</taxon>
        <taxon>Viridiplantae</taxon>
        <taxon>Streptophyta</taxon>
        <taxon>Embryophyta</taxon>
        <taxon>Tracheophyta</taxon>
        <taxon>Spermatophyta</taxon>
        <taxon>Magnoliopsida</taxon>
        <taxon>Liliopsida</taxon>
        <taxon>Poales</taxon>
        <taxon>Poaceae</taxon>
        <taxon>PACMAD clade</taxon>
        <taxon>Panicoideae</taxon>
        <taxon>Panicodae</taxon>
        <taxon>Paniceae</taxon>
        <taxon>Cenchrinae</taxon>
        <taxon>Setaria</taxon>
    </lineage>
</organism>
<proteinExistence type="predicted"/>
<keyword evidence="2" id="KW-1185">Reference proteome</keyword>
<name>K3YKW3_SETIT</name>
<reference evidence="2" key="1">
    <citation type="journal article" date="2012" name="Nat. Biotechnol.">
        <title>Reference genome sequence of the model plant Setaria.</title>
        <authorList>
            <person name="Bennetzen J.L."/>
            <person name="Schmutz J."/>
            <person name="Wang H."/>
            <person name="Percifield R."/>
            <person name="Hawkins J."/>
            <person name="Pontaroli A.C."/>
            <person name="Estep M."/>
            <person name="Feng L."/>
            <person name="Vaughn J.N."/>
            <person name="Grimwood J."/>
            <person name="Jenkins J."/>
            <person name="Barry K."/>
            <person name="Lindquist E."/>
            <person name="Hellsten U."/>
            <person name="Deshpande S."/>
            <person name="Wang X."/>
            <person name="Wu X."/>
            <person name="Mitros T."/>
            <person name="Triplett J."/>
            <person name="Yang X."/>
            <person name="Ye C.Y."/>
            <person name="Mauro-Herrera M."/>
            <person name="Wang L."/>
            <person name="Li P."/>
            <person name="Sharma M."/>
            <person name="Sharma R."/>
            <person name="Ronald P.C."/>
            <person name="Panaud O."/>
            <person name="Kellogg E.A."/>
            <person name="Brutnell T.P."/>
            <person name="Doust A.N."/>
            <person name="Tuskan G.A."/>
            <person name="Rokhsar D."/>
            <person name="Devos K.M."/>
        </authorList>
    </citation>
    <scope>NUCLEOTIDE SEQUENCE [LARGE SCALE GENOMIC DNA]</scope>
    <source>
        <strain evidence="2">cv. Yugu1</strain>
    </source>
</reference>
<dbReference type="Gramene" id="KQL00991">
    <property type="protein sequence ID" value="KQL00991"/>
    <property type="gene ID" value="SETIT_014883mg"/>
</dbReference>
<accession>K3YKW3</accession>
<dbReference type="InParanoid" id="K3YKW3"/>
<evidence type="ECO:0000313" key="2">
    <source>
        <dbReference type="Proteomes" id="UP000004995"/>
    </source>
</evidence>
<protein>
    <submittedName>
        <fullName evidence="1">Uncharacterized protein</fullName>
    </submittedName>
</protein>